<proteinExistence type="inferred from homology"/>
<comment type="cofactor">
    <cofactor evidence="1">
        <name>Zn(2+)</name>
        <dbReference type="ChEBI" id="CHEBI:29105"/>
    </cofactor>
</comment>
<dbReference type="Gene3D" id="1.10.150.900">
    <property type="match status" value="1"/>
</dbReference>
<evidence type="ECO:0000256" key="1">
    <source>
        <dbReference type="ARBA" id="ARBA00001947"/>
    </source>
</evidence>
<evidence type="ECO:0000256" key="4">
    <source>
        <dbReference type="ARBA" id="ARBA00022801"/>
    </source>
</evidence>
<name>A0ABR9QJ48_9BACI</name>
<evidence type="ECO:0000256" key="3">
    <source>
        <dbReference type="ARBA" id="ARBA00022723"/>
    </source>
</evidence>
<sequence>MNVIDEALHHFVEIIKLDTTNKLQTEYKVAEYLKEVLRKEQIESEIVYSPNNRASFISRLTGTNSTSKPIVLLSHNDVVEAREEDWLFPPFSATIHDKKIWGRGTLDTKQLTIMHLMAFIHLKRLNKPLNCDVYFIATADEENGSKEGMEFIAREYPELFQNAIILSEGGGFTVHSEDEVFMLFASGEKGTAKVSVTASGVGGHAGSPPEVQAVMELTDALDSLMKMEIPSDNYPILQMLQQELKFLMNKGNEQGQLVKKLYDYMKAITFTPEKINVGGDQLNVIPYKAEAILEFRTLPNQTKEQFESFMKEWPIPSTVKCTLLSFEKGYESDPLDEIIIRFKEQSSNYGTKVKWVPFTALGRTDGRFVGDAASQIYGLSPTLTPFTEVLQRVHNKDEHIEVDSFNYGVNLMIAVLEDFCIRNGGGASVSGTKRETEPINRFFT</sequence>
<protein>
    <submittedName>
        <fullName evidence="7">M20/M25/M40 family metallo-hydrolase</fullName>
    </submittedName>
</protein>
<dbReference type="Pfam" id="PF07687">
    <property type="entry name" value="M20_dimer"/>
    <property type="match status" value="1"/>
</dbReference>
<gene>
    <name evidence="7" type="ORF">IMZ08_10675</name>
</gene>
<keyword evidence="3" id="KW-0479">Metal-binding</keyword>
<dbReference type="PANTHER" id="PTHR43808">
    <property type="entry name" value="ACETYLORNITHINE DEACETYLASE"/>
    <property type="match status" value="1"/>
</dbReference>
<dbReference type="InterPro" id="IPR036264">
    <property type="entry name" value="Bact_exopeptidase_dim_dom"/>
</dbReference>
<dbReference type="Pfam" id="PF01546">
    <property type="entry name" value="Peptidase_M20"/>
    <property type="match status" value="1"/>
</dbReference>
<evidence type="ECO:0000256" key="2">
    <source>
        <dbReference type="ARBA" id="ARBA00006247"/>
    </source>
</evidence>
<evidence type="ECO:0000256" key="5">
    <source>
        <dbReference type="ARBA" id="ARBA00022833"/>
    </source>
</evidence>
<comment type="caution">
    <text evidence="7">The sequence shown here is derived from an EMBL/GenBank/DDBJ whole genome shotgun (WGS) entry which is preliminary data.</text>
</comment>
<evidence type="ECO:0000313" key="7">
    <source>
        <dbReference type="EMBL" id="MBE4908520.1"/>
    </source>
</evidence>
<organism evidence="7 8">
    <name type="scientific">Litchfieldia luteola</name>
    <dbReference type="NCBI Taxonomy" id="682179"/>
    <lineage>
        <taxon>Bacteria</taxon>
        <taxon>Bacillati</taxon>
        <taxon>Bacillota</taxon>
        <taxon>Bacilli</taxon>
        <taxon>Bacillales</taxon>
        <taxon>Bacillaceae</taxon>
        <taxon>Litchfieldia</taxon>
    </lineage>
</organism>
<dbReference type="InterPro" id="IPR002933">
    <property type="entry name" value="Peptidase_M20"/>
</dbReference>
<comment type="similarity">
    <text evidence="2">Belongs to the peptidase M20A family.</text>
</comment>
<dbReference type="InterPro" id="IPR050072">
    <property type="entry name" value="Peptidase_M20A"/>
</dbReference>
<reference evidence="7 8" key="1">
    <citation type="submission" date="2020-10" db="EMBL/GenBank/DDBJ databases">
        <title>Bacillus sp. HD4P25, an endophyte from a halophyte.</title>
        <authorList>
            <person name="Sun J.-Q."/>
        </authorList>
    </citation>
    <scope>NUCLEOTIDE SEQUENCE [LARGE SCALE GENOMIC DNA]</scope>
    <source>
        <strain evidence="7 8">YIM 93174</strain>
    </source>
</reference>
<evidence type="ECO:0000259" key="6">
    <source>
        <dbReference type="Pfam" id="PF07687"/>
    </source>
</evidence>
<dbReference type="Gene3D" id="3.30.70.360">
    <property type="match status" value="1"/>
</dbReference>
<evidence type="ECO:0000313" key="8">
    <source>
        <dbReference type="Proteomes" id="UP001516662"/>
    </source>
</evidence>
<accession>A0ABR9QJ48</accession>
<dbReference type="EMBL" id="JADCLJ010000020">
    <property type="protein sequence ID" value="MBE4908520.1"/>
    <property type="molecule type" value="Genomic_DNA"/>
</dbReference>
<dbReference type="SUPFAM" id="SSF53187">
    <property type="entry name" value="Zn-dependent exopeptidases"/>
    <property type="match status" value="1"/>
</dbReference>
<feature type="domain" description="Peptidase M20 dimerisation" evidence="6">
    <location>
        <begin position="187"/>
        <end position="313"/>
    </location>
</feature>
<dbReference type="Gene3D" id="3.40.630.10">
    <property type="entry name" value="Zn peptidases"/>
    <property type="match status" value="1"/>
</dbReference>
<keyword evidence="5" id="KW-0862">Zinc</keyword>
<dbReference type="PANTHER" id="PTHR43808:SF8">
    <property type="entry name" value="PEPTIDASE M20 DIMERISATION DOMAIN-CONTAINING PROTEIN"/>
    <property type="match status" value="1"/>
</dbReference>
<dbReference type="SUPFAM" id="SSF55031">
    <property type="entry name" value="Bacterial exopeptidase dimerisation domain"/>
    <property type="match status" value="1"/>
</dbReference>
<keyword evidence="4" id="KW-0378">Hydrolase</keyword>
<dbReference type="InterPro" id="IPR011650">
    <property type="entry name" value="Peptidase_M20_dimer"/>
</dbReference>
<dbReference type="Proteomes" id="UP001516662">
    <property type="component" value="Unassembled WGS sequence"/>
</dbReference>
<keyword evidence="8" id="KW-1185">Reference proteome</keyword>